<sequence>MDINFYSTQVLSGHGNFSDHLKKFTLKDDPTRTDCNRHEIDSVEHMLFGCPAWTDLRKEYKVALQGSYEKKMSNFRATALRLLITSCL</sequence>
<dbReference type="AlphaFoldDB" id="A0AAW2I8P5"/>
<gene>
    <name evidence="1" type="ORF">PYX00_000128</name>
</gene>
<reference evidence="1" key="1">
    <citation type="journal article" date="2024" name="Gigascience">
        <title>Chromosome-level genome of the poultry shaft louse Menopon gallinae provides insight into the host-switching and adaptive evolution of parasitic lice.</title>
        <authorList>
            <person name="Xu Y."/>
            <person name="Ma L."/>
            <person name="Liu S."/>
            <person name="Liang Y."/>
            <person name="Liu Q."/>
            <person name="He Z."/>
            <person name="Tian L."/>
            <person name="Duan Y."/>
            <person name="Cai W."/>
            <person name="Li H."/>
            <person name="Song F."/>
        </authorList>
    </citation>
    <scope>NUCLEOTIDE SEQUENCE</scope>
    <source>
        <strain evidence="1">Cailab_2023a</strain>
    </source>
</reference>
<comment type="caution">
    <text evidence="1">The sequence shown here is derived from an EMBL/GenBank/DDBJ whole genome shotgun (WGS) entry which is preliminary data.</text>
</comment>
<dbReference type="EMBL" id="JARGDH010000001">
    <property type="protein sequence ID" value="KAL0278271.1"/>
    <property type="molecule type" value="Genomic_DNA"/>
</dbReference>
<proteinExistence type="predicted"/>
<evidence type="ECO:0000313" key="1">
    <source>
        <dbReference type="EMBL" id="KAL0278271.1"/>
    </source>
</evidence>
<name>A0AAW2I8P5_9NEOP</name>
<protein>
    <recommendedName>
        <fullName evidence="2">Reverse transcriptase</fullName>
    </recommendedName>
</protein>
<organism evidence="1">
    <name type="scientific">Menopon gallinae</name>
    <name type="common">poultry shaft louse</name>
    <dbReference type="NCBI Taxonomy" id="328185"/>
    <lineage>
        <taxon>Eukaryota</taxon>
        <taxon>Metazoa</taxon>
        <taxon>Ecdysozoa</taxon>
        <taxon>Arthropoda</taxon>
        <taxon>Hexapoda</taxon>
        <taxon>Insecta</taxon>
        <taxon>Pterygota</taxon>
        <taxon>Neoptera</taxon>
        <taxon>Paraneoptera</taxon>
        <taxon>Psocodea</taxon>
        <taxon>Troctomorpha</taxon>
        <taxon>Phthiraptera</taxon>
        <taxon>Amblycera</taxon>
        <taxon>Menoponidae</taxon>
        <taxon>Menopon</taxon>
    </lineage>
</organism>
<accession>A0AAW2I8P5</accession>
<evidence type="ECO:0008006" key="2">
    <source>
        <dbReference type="Google" id="ProtNLM"/>
    </source>
</evidence>